<feature type="transmembrane region" description="Helical" evidence="7">
    <location>
        <begin position="367"/>
        <end position="388"/>
    </location>
</feature>
<comment type="subcellular location">
    <subcellularLocation>
        <location evidence="1">Nucleus</location>
    </subcellularLocation>
</comment>
<comment type="caution">
    <text evidence="8">The sequence shown here is derived from an EMBL/GenBank/DDBJ whole genome shotgun (WGS) entry which is preliminary data.</text>
</comment>
<dbReference type="CDD" id="cd12148">
    <property type="entry name" value="fungal_TF_MHR"/>
    <property type="match status" value="1"/>
</dbReference>
<evidence type="ECO:0000256" key="7">
    <source>
        <dbReference type="SAM" id="Phobius"/>
    </source>
</evidence>
<keyword evidence="2" id="KW-0805">Transcription regulation</keyword>
<dbReference type="GO" id="GO:0005634">
    <property type="term" value="C:nucleus"/>
    <property type="evidence" value="ECO:0007669"/>
    <property type="project" value="UniProtKB-SubCell"/>
</dbReference>
<organism evidence="8 9">
    <name type="scientific">Purpureocillium lavendulum</name>
    <dbReference type="NCBI Taxonomy" id="1247861"/>
    <lineage>
        <taxon>Eukaryota</taxon>
        <taxon>Fungi</taxon>
        <taxon>Dikarya</taxon>
        <taxon>Ascomycota</taxon>
        <taxon>Pezizomycotina</taxon>
        <taxon>Sordariomycetes</taxon>
        <taxon>Hypocreomycetidae</taxon>
        <taxon>Hypocreales</taxon>
        <taxon>Ophiocordycipitaceae</taxon>
        <taxon>Purpureocillium</taxon>
    </lineage>
</organism>
<protein>
    <submittedName>
        <fullName evidence="8">3-hydroxybenzoate 6-hydroxylase</fullName>
    </submittedName>
</protein>
<keyword evidence="3" id="KW-0238">DNA-binding</keyword>
<keyword evidence="7" id="KW-0472">Membrane</keyword>
<feature type="region of interest" description="Disordered" evidence="6">
    <location>
        <begin position="1"/>
        <end position="23"/>
    </location>
</feature>
<dbReference type="GO" id="GO:0003677">
    <property type="term" value="F:DNA binding"/>
    <property type="evidence" value="ECO:0007669"/>
    <property type="project" value="UniProtKB-KW"/>
</dbReference>
<proteinExistence type="predicted"/>
<evidence type="ECO:0000256" key="5">
    <source>
        <dbReference type="ARBA" id="ARBA00023242"/>
    </source>
</evidence>
<keyword evidence="7" id="KW-0812">Transmembrane</keyword>
<dbReference type="AlphaFoldDB" id="A0AB34FIT2"/>
<accession>A0AB34FIT2</accession>
<evidence type="ECO:0000256" key="1">
    <source>
        <dbReference type="ARBA" id="ARBA00004123"/>
    </source>
</evidence>
<keyword evidence="7" id="KW-1133">Transmembrane helix</keyword>
<dbReference type="PANTHER" id="PTHR46910">
    <property type="entry name" value="TRANSCRIPTION FACTOR PDR1"/>
    <property type="match status" value="1"/>
</dbReference>
<dbReference type="EMBL" id="JAQHRD010000007">
    <property type="protein sequence ID" value="KAJ6438845.1"/>
    <property type="molecule type" value="Genomic_DNA"/>
</dbReference>
<sequence length="525" mass="57554">MRPQDVIDNASNSNVPDGPGTAASSVRKRITNVHGLVFEAGHVVGLLDEQLFGGDGGAQGNHCQYACINALLASTMLCKVTNDYPEAYTRPVWGLFKNAFALFPGLLLQEPSLQACEALIAMILFAQGTADARATVQLVTALARVVQDLGIDRHQRDSCLDVDEADRARRILWIAYLFSADMADRFALPSPFGTRCVAIDECLPSADGRLLSHRGSLLQDDLAPLEVVLRRRVELGAIQLRVQRALRDADVCGDNDISDAVQTLTTLAAKLQNGPYPGCDTFTHEPHVKDDTVLLPWALLSMICSTSRVKVKTMLCHLTRRQSNRAEISITLKSELNRRQEQYWEDCTDLARSIITALHALPMPPFFQVWALITYPLAAVIVLLSAVLEHPGSVHVAGHLDAMQGFIDYMIRLKQEDCPVDRMIKGISALHEIARVATHNSATQTRGTRNGSVAFRAETLRQNLASVTDWVQLAQGLLTNISTARTMARDVFGAALGTDAWDDNGGYGPFAPDVLKSSTHNFWYA</sequence>
<name>A0AB34FIT2_9HYPO</name>
<evidence type="ECO:0000313" key="8">
    <source>
        <dbReference type="EMBL" id="KAJ6438845.1"/>
    </source>
</evidence>
<dbReference type="GO" id="GO:0003700">
    <property type="term" value="F:DNA-binding transcription factor activity"/>
    <property type="evidence" value="ECO:0007669"/>
    <property type="project" value="InterPro"/>
</dbReference>
<evidence type="ECO:0000313" key="9">
    <source>
        <dbReference type="Proteomes" id="UP001163105"/>
    </source>
</evidence>
<evidence type="ECO:0000256" key="4">
    <source>
        <dbReference type="ARBA" id="ARBA00023163"/>
    </source>
</evidence>
<dbReference type="Proteomes" id="UP001163105">
    <property type="component" value="Unassembled WGS sequence"/>
</dbReference>
<evidence type="ECO:0000256" key="6">
    <source>
        <dbReference type="SAM" id="MobiDB-lite"/>
    </source>
</evidence>
<keyword evidence="4" id="KW-0804">Transcription</keyword>
<evidence type="ECO:0000256" key="3">
    <source>
        <dbReference type="ARBA" id="ARBA00023125"/>
    </source>
</evidence>
<evidence type="ECO:0000256" key="2">
    <source>
        <dbReference type="ARBA" id="ARBA00023015"/>
    </source>
</evidence>
<keyword evidence="9" id="KW-1185">Reference proteome</keyword>
<reference evidence="8" key="1">
    <citation type="submission" date="2023-01" db="EMBL/GenBank/DDBJ databases">
        <title>The growth and conidiation of Purpureocillium lavendulum are regulated by nitrogen source and histone H3K14 acetylation.</title>
        <authorList>
            <person name="Tang P."/>
            <person name="Han J."/>
            <person name="Zhang C."/>
            <person name="Tang P."/>
            <person name="Qi F."/>
            <person name="Zhang K."/>
            <person name="Liang L."/>
        </authorList>
    </citation>
    <scope>NUCLEOTIDE SEQUENCE</scope>
    <source>
        <strain evidence="8">YMF1.00683</strain>
    </source>
</reference>
<dbReference type="PANTHER" id="PTHR46910:SF37">
    <property type="entry name" value="ZN(II)2CYS6 TRANSCRIPTION FACTOR (EUROFUNG)"/>
    <property type="match status" value="1"/>
</dbReference>
<keyword evidence="5" id="KW-0539">Nucleus</keyword>
<dbReference type="InterPro" id="IPR050987">
    <property type="entry name" value="AtrR-like"/>
</dbReference>
<gene>
    <name evidence="8" type="ORF">O9K51_08246</name>
</gene>